<dbReference type="PIRSF" id="PIRSF012337">
    <property type="entry name" value="gp45"/>
    <property type="match status" value="1"/>
</dbReference>
<dbReference type="Pfam" id="PF06890">
    <property type="entry name" value="Phage_Mu_Gp45"/>
    <property type="match status" value="1"/>
</dbReference>
<dbReference type="EMBL" id="LDSI01000002">
    <property type="protein sequence ID" value="KTT01339.1"/>
    <property type="molecule type" value="Genomic_DNA"/>
</dbReference>
<proteinExistence type="predicted"/>
<evidence type="ECO:0000256" key="1">
    <source>
        <dbReference type="SAM" id="MobiDB-lite"/>
    </source>
</evidence>
<feature type="domain" description="Bacteriophage Mu Gp45 N-terminal" evidence="2">
    <location>
        <begin position="19"/>
        <end position="82"/>
    </location>
</feature>
<feature type="region of interest" description="Disordered" evidence="1">
    <location>
        <begin position="173"/>
        <end position="194"/>
    </location>
</feature>
<comment type="caution">
    <text evidence="3">The sequence shown here is derived from an EMBL/GenBank/DDBJ whole genome shotgun (WGS) entry which is preliminary data.</text>
</comment>
<evidence type="ECO:0000313" key="3">
    <source>
        <dbReference type="EMBL" id="KTT01339.1"/>
    </source>
</evidence>
<dbReference type="InterPro" id="IPR053861">
    <property type="entry name" value="Phage_Mu_Gp45_N"/>
</dbReference>
<organism evidence="3 4">
    <name type="scientific">Pantoea stewartii</name>
    <dbReference type="NCBI Taxonomy" id="66269"/>
    <lineage>
        <taxon>Bacteria</taxon>
        <taxon>Pseudomonadati</taxon>
        <taxon>Pseudomonadota</taxon>
        <taxon>Gammaproteobacteria</taxon>
        <taxon>Enterobacterales</taxon>
        <taxon>Erwiniaceae</taxon>
        <taxon>Pantoea</taxon>
    </lineage>
</organism>
<evidence type="ECO:0000259" key="2">
    <source>
        <dbReference type="Pfam" id="PF06890"/>
    </source>
</evidence>
<dbReference type="InterPro" id="IPR014462">
    <property type="entry name" value="Phage_Mu_Gp45"/>
</dbReference>
<gene>
    <name evidence="3" type="ORF">RSA13_00695</name>
</gene>
<dbReference type="AlphaFoldDB" id="A0AB34VKW1"/>
<protein>
    <submittedName>
        <fullName evidence="3">Baseplate assembly protein</fullName>
    </submittedName>
</protein>
<dbReference type="RefSeq" id="WP_058708177.1">
    <property type="nucleotide sequence ID" value="NZ_LDSI01000002.1"/>
</dbReference>
<sequence>MNDVVRKLSTRIAGLLGIGRITGLDDSGVVQKVQYQTPLEAATATRMAEFGFTSGLPVGTDVILGFLGGDRSNPVVIASGHQTFRLAGLNPGESAMYNQWGLFVRLTEQGIEIEAKGQDVTVSNARKLTATATDSVRLNTPVLYVTGDVIDNCDSNSVSVKALRDKYNDHSHQIKNVQSGGSTLSTEKTGEPAS</sequence>
<evidence type="ECO:0000313" key="4">
    <source>
        <dbReference type="Proteomes" id="UP000072520"/>
    </source>
</evidence>
<name>A0AB34VKW1_9GAMM</name>
<accession>A0AB34VKW1</accession>
<reference evidence="3 4" key="1">
    <citation type="journal article" date="2016" name="Front. Microbiol.">
        <title>Genomic Resource of Rice Seed Associated Bacteria.</title>
        <authorList>
            <person name="Midha S."/>
            <person name="Bansal K."/>
            <person name="Sharma S."/>
            <person name="Kumar N."/>
            <person name="Patil P.P."/>
            <person name="Chaudhry V."/>
            <person name="Patil P.B."/>
        </authorList>
    </citation>
    <scope>NUCLEOTIDE SEQUENCE [LARGE SCALE GENOMIC DNA]</scope>
    <source>
        <strain evidence="3 4">RSA13</strain>
    </source>
</reference>
<dbReference type="Proteomes" id="UP000072520">
    <property type="component" value="Unassembled WGS sequence"/>
</dbReference>
<feature type="compositionally biased region" description="Polar residues" evidence="1">
    <location>
        <begin position="174"/>
        <end position="187"/>
    </location>
</feature>